<feature type="coiled-coil region" evidence="13">
    <location>
        <begin position="172"/>
        <end position="220"/>
    </location>
</feature>
<evidence type="ECO:0000313" key="16">
    <source>
        <dbReference type="Proteomes" id="UP001153714"/>
    </source>
</evidence>
<dbReference type="SMART" id="SM00980">
    <property type="entry name" value="THAP"/>
    <property type="match status" value="1"/>
</dbReference>
<accession>A0A9N9R3E7</accession>
<evidence type="ECO:0000256" key="3">
    <source>
        <dbReference type="ARBA" id="ARBA00022723"/>
    </source>
</evidence>
<evidence type="ECO:0000256" key="13">
    <source>
        <dbReference type="SAM" id="Coils"/>
    </source>
</evidence>
<gene>
    <name evidence="15" type="ORF">DIATSA_LOCUS6559</name>
</gene>
<keyword evidence="5" id="KW-0862">Zinc</keyword>
<dbReference type="GO" id="GO:0008270">
    <property type="term" value="F:zinc ion binding"/>
    <property type="evidence" value="ECO:0007669"/>
    <property type="project" value="UniProtKB-KW"/>
</dbReference>
<dbReference type="SUPFAM" id="SSF57716">
    <property type="entry name" value="Glucocorticoid receptor-like (DNA-binding domain)"/>
    <property type="match status" value="1"/>
</dbReference>
<evidence type="ECO:0000256" key="1">
    <source>
        <dbReference type="ARBA" id="ARBA00004642"/>
    </source>
</evidence>
<keyword evidence="7 13" id="KW-0175">Coiled coil</keyword>
<keyword evidence="10" id="KW-0539">Nucleus</keyword>
<dbReference type="GO" id="GO:0043565">
    <property type="term" value="F:sequence-specific DNA binding"/>
    <property type="evidence" value="ECO:0007669"/>
    <property type="project" value="InterPro"/>
</dbReference>
<reference evidence="15" key="1">
    <citation type="submission" date="2021-12" db="EMBL/GenBank/DDBJ databases">
        <authorList>
            <person name="King R."/>
        </authorList>
    </citation>
    <scope>NUCLEOTIDE SEQUENCE</scope>
</reference>
<comment type="subcellular location">
    <subcellularLocation>
        <location evidence="1">Nucleus</location>
        <location evidence="1">Nucleoplasm</location>
    </subcellularLocation>
</comment>
<dbReference type="PANTHER" id="PTHR46600:SF1">
    <property type="entry name" value="THAP DOMAIN-CONTAINING PROTEIN 1"/>
    <property type="match status" value="1"/>
</dbReference>
<dbReference type="OrthoDB" id="272985at2759"/>
<dbReference type="Gene3D" id="6.20.210.20">
    <property type="entry name" value="THAP domain"/>
    <property type="match status" value="1"/>
</dbReference>
<dbReference type="PANTHER" id="PTHR46600">
    <property type="entry name" value="THAP DOMAIN-CONTAINING"/>
    <property type="match status" value="1"/>
</dbReference>
<reference evidence="15" key="2">
    <citation type="submission" date="2022-10" db="EMBL/GenBank/DDBJ databases">
        <authorList>
            <consortium name="ENA_rothamsted_submissions"/>
            <consortium name="culmorum"/>
            <person name="King R."/>
        </authorList>
    </citation>
    <scope>NUCLEOTIDE SEQUENCE</scope>
</reference>
<feature type="domain" description="THAP-type" evidence="14">
    <location>
        <begin position="1"/>
        <end position="80"/>
    </location>
</feature>
<keyword evidence="8 12" id="KW-0238">DNA-binding</keyword>
<dbReference type="SMART" id="SM00692">
    <property type="entry name" value="DM3"/>
    <property type="match status" value="1"/>
</dbReference>
<evidence type="ECO:0000256" key="5">
    <source>
        <dbReference type="ARBA" id="ARBA00022833"/>
    </source>
</evidence>
<keyword evidence="3" id="KW-0479">Metal-binding</keyword>
<comment type="similarity">
    <text evidence="2">Belongs to the THAP1 family.</text>
</comment>
<dbReference type="GO" id="GO:0005654">
    <property type="term" value="C:nucleoplasm"/>
    <property type="evidence" value="ECO:0007669"/>
    <property type="project" value="UniProtKB-SubCell"/>
</dbReference>
<evidence type="ECO:0000256" key="10">
    <source>
        <dbReference type="ARBA" id="ARBA00023242"/>
    </source>
</evidence>
<evidence type="ECO:0000256" key="7">
    <source>
        <dbReference type="ARBA" id="ARBA00023054"/>
    </source>
</evidence>
<dbReference type="Proteomes" id="UP001153714">
    <property type="component" value="Chromosome 2"/>
</dbReference>
<protein>
    <recommendedName>
        <fullName evidence="14">THAP-type domain-containing protein</fullName>
    </recommendedName>
</protein>
<keyword evidence="9" id="KW-0804">Transcription</keyword>
<evidence type="ECO:0000256" key="8">
    <source>
        <dbReference type="ARBA" id="ARBA00023125"/>
    </source>
</evidence>
<evidence type="ECO:0000256" key="9">
    <source>
        <dbReference type="ARBA" id="ARBA00023163"/>
    </source>
</evidence>
<keyword evidence="16" id="KW-1185">Reference proteome</keyword>
<dbReference type="InterPro" id="IPR006612">
    <property type="entry name" value="THAP_Znf"/>
</dbReference>
<evidence type="ECO:0000256" key="12">
    <source>
        <dbReference type="PROSITE-ProRule" id="PRU00309"/>
    </source>
</evidence>
<evidence type="ECO:0000256" key="4">
    <source>
        <dbReference type="ARBA" id="ARBA00022771"/>
    </source>
</evidence>
<organism evidence="15 16">
    <name type="scientific">Diatraea saccharalis</name>
    <name type="common">sugarcane borer</name>
    <dbReference type="NCBI Taxonomy" id="40085"/>
    <lineage>
        <taxon>Eukaryota</taxon>
        <taxon>Metazoa</taxon>
        <taxon>Ecdysozoa</taxon>
        <taxon>Arthropoda</taxon>
        <taxon>Hexapoda</taxon>
        <taxon>Insecta</taxon>
        <taxon>Pterygota</taxon>
        <taxon>Neoptera</taxon>
        <taxon>Endopterygota</taxon>
        <taxon>Lepidoptera</taxon>
        <taxon>Glossata</taxon>
        <taxon>Ditrysia</taxon>
        <taxon>Pyraloidea</taxon>
        <taxon>Crambidae</taxon>
        <taxon>Crambinae</taxon>
        <taxon>Diatraea</taxon>
    </lineage>
</organism>
<evidence type="ECO:0000313" key="15">
    <source>
        <dbReference type="EMBL" id="CAG9788772.1"/>
    </source>
</evidence>
<evidence type="ECO:0000259" key="14">
    <source>
        <dbReference type="PROSITE" id="PS50950"/>
    </source>
</evidence>
<dbReference type="InterPro" id="IPR038441">
    <property type="entry name" value="THAP_Znf_sf"/>
</dbReference>
<evidence type="ECO:0000256" key="2">
    <source>
        <dbReference type="ARBA" id="ARBA00006177"/>
    </source>
</evidence>
<keyword evidence="4 12" id="KW-0863">Zinc-finger</keyword>
<dbReference type="AlphaFoldDB" id="A0A9N9R3E7"/>
<dbReference type="InterPro" id="IPR026516">
    <property type="entry name" value="THAP1/10"/>
</dbReference>
<keyword evidence="11" id="KW-0131">Cell cycle</keyword>
<proteinExistence type="inferred from homology"/>
<sequence length="223" mass="25895">MNNVHCAITSCKISTYNKPPSVNFHSCPTSSDMRNKWLLMLKNKCAMLDWTKSKICSRHFEKKYFDAQRKLKENAVPTIFAPTMEKSFQNDTTAKTRIEKLLCKQSQAQLIIDVKSNLNKLKEPTNLDSFITDDLKWKPEAPTEAQLWLMVKKQDRIISLLSEELTQNKKLIETLRKTVETSKLSKQETEQNLETMKYIVKSLQEKHATLEEQIEILTAVEAR</sequence>
<dbReference type="PROSITE" id="PS50950">
    <property type="entry name" value="ZF_THAP"/>
    <property type="match status" value="1"/>
</dbReference>
<dbReference type="Pfam" id="PF05485">
    <property type="entry name" value="THAP"/>
    <property type="match status" value="1"/>
</dbReference>
<evidence type="ECO:0000256" key="11">
    <source>
        <dbReference type="ARBA" id="ARBA00023306"/>
    </source>
</evidence>
<keyword evidence="6" id="KW-0805">Transcription regulation</keyword>
<evidence type="ECO:0000256" key="6">
    <source>
        <dbReference type="ARBA" id="ARBA00023015"/>
    </source>
</evidence>
<name>A0A9N9R3E7_9NEOP</name>
<dbReference type="EMBL" id="OU893333">
    <property type="protein sequence ID" value="CAG9788772.1"/>
    <property type="molecule type" value="Genomic_DNA"/>
</dbReference>